<evidence type="ECO:0000256" key="2">
    <source>
        <dbReference type="SAM" id="MobiDB-lite"/>
    </source>
</evidence>
<dbReference type="FunFam" id="3.40.50.720:FF:000121">
    <property type="entry name" value="Prostaglandin reductase 2"/>
    <property type="match status" value="1"/>
</dbReference>
<proteinExistence type="predicted"/>
<evidence type="ECO:0000313" key="5">
    <source>
        <dbReference type="Proteomes" id="UP000238348"/>
    </source>
</evidence>
<reference evidence="4 5" key="1">
    <citation type="submission" date="2015-09" db="EMBL/GenBank/DDBJ databases">
        <title>Sorangium comparison.</title>
        <authorList>
            <person name="Zaburannyi N."/>
            <person name="Bunk B."/>
            <person name="Overmann J."/>
            <person name="Mueller R."/>
        </authorList>
    </citation>
    <scope>NUCLEOTIDE SEQUENCE [LARGE SCALE GENOMIC DNA]</scope>
    <source>
        <strain evidence="4 5">So ce26</strain>
    </source>
</reference>
<dbReference type="SUPFAM" id="SSF50129">
    <property type="entry name" value="GroES-like"/>
    <property type="match status" value="1"/>
</dbReference>
<dbReference type="SMART" id="SM00829">
    <property type="entry name" value="PKS_ER"/>
    <property type="match status" value="1"/>
</dbReference>
<feature type="compositionally biased region" description="Basic and acidic residues" evidence="2">
    <location>
        <begin position="15"/>
        <end position="28"/>
    </location>
</feature>
<evidence type="ECO:0000256" key="1">
    <source>
        <dbReference type="ARBA" id="ARBA00023002"/>
    </source>
</evidence>
<accession>A0A2L0FBA9</accession>
<dbReference type="PANTHER" id="PTHR43205:SF7">
    <property type="entry name" value="PROSTAGLANDIN REDUCTASE 1"/>
    <property type="match status" value="1"/>
</dbReference>
<keyword evidence="1" id="KW-0560">Oxidoreductase</keyword>
<dbReference type="InterPro" id="IPR013149">
    <property type="entry name" value="ADH-like_C"/>
</dbReference>
<dbReference type="RefSeq" id="WP_104986670.1">
    <property type="nucleotide sequence ID" value="NZ_CP012673.1"/>
</dbReference>
<name>A0A2L0FBA9_SORCE</name>
<dbReference type="EMBL" id="CP012673">
    <property type="protein sequence ID" value="AUX48885.1"/>
    <property type="molecule type" value="Genomic_DNA"/>
</dbReference>
<dbReference type="Pfam" id="PF00107">
    <property type="entry name" value="ADH_zinc_N"/>
    <property type="match status" value="1"/>
</dbReference>
<dbReference type="Gene3D" id="3.90.180.10">
    <property type="entry name" value="Medium-chain alcohol dehydrogenases, catalytic domain"/>
    <property type="match status" value="1"/>
</dbReference>
<dbReference type="AlphaFoldDB" id="A0A2L0FBA9"/>
<dbReference type="CDD" id="cd05288">
    <property type="entry name" value="PGDH"/>
    <property type="match status" value="1"/>
</dbReference>
<gene>
    <name evidence="4" type="ORF">SOCE26_104280</name>
</gene>
<dbReference type="OrthoDB" id="9805663at2"/>
<dbReference type="InterPro" id="IPR011032">
    <property type="entry name" value="GroES-like_sf"/>
</dbReference>
<feature type="compositionally biased region" description="Polar residues" evidence="2">
    <location>
        <begin position="1"/>
        <end position="10"/>
    </location>
</feature>
<dbReference type="InterPro" id="IPR045010">
    <property type="entry name" value="MDR_fam"/>
</dbReference>
<dbReference type="GO" id="GO:0016628">
    <property type="term" value="F:oxidoreductase activity, acting on the CH-CH group of donors, NAD or NADP as acceptor"/>
    <property type="evidence" value="ECO:0007669"/>
    <property type="project" value="InterPro"/>
</dbReference>
<dbReference type="Proteomes" id="UP000238348">
    <property type="component" value="Chromosome"/>
</dbReference>
<evidence type="ECO:0000259" key="3">
    <source>
        <dbReference type="SMART" id="SM00829"/>
    </source>
</evidence>
<dbReference type="Gene3D" id="3.40.50.720">
    <property type="entry name" value="NAD(P)-binding Rossmann-like Domain"/>
    <property type="match status" value="1"/>
</dbReference>
<feature type="domain" description="Enoyl reductase (ER)" evidence="3">
    <location>
        <begin position="19"/>
        <end position="338"/>
    </location>
</feature>
<sequence>MSTTSLTNRQYLFKSRPEGMPDRSHFELRTSPVREPGDGEIIVRTRYLSVDPTNRVWMSDVKQYMPPVSAGEVMRAGGAGVVESSRHPDYRAGDLVTGLLGWQDYNVGRPEEIPFLAPLPKLDAPLSAFLCPLHLTGGLTAYFGLFETAKPKAGETLVVSAAAGSVGSLVGQMGKIAGCRVVGIAGSEAGCKYVTEELGFDACINYKTEDVAKGLERECPNGVDVDFENVGGEILDAVLDKMNLYGRVAVCGLIATYNDKEPRPGPTRFPLILMQRLRVEGFIVSDYHARFPEAVEKIYGWMKEGKIKWREHVVEGLENAPEALQMLFLPNKVGKLLIKVSD</sequence>
<dbReference type="InterPro" id="IPR041694">
    <property type="entry name" value="ADH_N_2"/>
</dbReference>
<dbReference type="SUPFAM" id="SSF51735">
    <property type="entry name" value="NAD(P)-binding Rossmann-fold domains"/>
    <property type="match status" value="1"/>
</dbReference>
<evidence type="ECO:0000313" key="4">
    <source>
        <dbReference type="EMBL" id="AUX48885.1"/>
    </source>
</evidence>
<dbReference type="InterPro" id="IPR036291">
    <property type="entry name" value="NAD(P)-bd_dom_sf"/>
</dbReference>
<dbReference type="InterPro" id="IPR020843">
    <property type="entry name" value="ER"/>
</dbReference>
<feature type="region of interest" description="Disordered" evidence="2">
    <location>
        <begin position="1"/>
        <end position="35"/>
    </location>
</feature>
<dbReference type="Pfam" id="PF16884">
    <property type="entry name" value="ADH_N_2"/>
    <property type="match status" value="1"/>
</dbReference>
<organism evidence="4 5">
    <name type="scientific">Sorangium cellulosum</name>
    <name type="common">Polyangium cellulosum</name>
    <dbReference type="NCBI Taxonomy" id="56"/>
    <lineage>
        <taxon>Bacteria</taxon>
        <taxon>Pseudomonadati</taxon>
        <taxon>Myxococcota</taxon>
        <taxon>Polyangia</taxon>
        <taxon>Polyangiales</taxon>
        <taxon>Polyangiaceae</taxon>
        <taxon>Sorangium</taxon>
    </lineage>
</organism>
<protein>
    <submittedName>
        <fullName evidence="4">NADP-dependent oxidoreductase</fullName>
    </submittedName>
</protein>
<dbReference type="PANTHER" id="PTHR43205">
    <property type="entry name" value="PROSTAGLANDIN REDUCTASE"/>
    <property type="match status" value="1"/>
</dbReference>